<feature type="signal peptide" evidence="1">
    <location>
        <begin position="1"/>
        <end position="20"/>
    </location>
</feature>
<evidence type="ECO:0000256" key="1">
    <source>
        <dbReference type="SAM" id="SignalP"/>
    </source>
</evidence>
<evidence type="ECO:0008006" key="4">
    <source>
        <dbReference type="Google" id="ProtNLM"/>
    </source>
</evidence>
<dbReference type="EMBL" id="JAJNOC010000010">
    <property type="protein sequence ID" value="MCD2519064.1"/>
    <property type="molecule type" value="Genomic_DNA"/>
</dbReference>
<keyword evidence="1" id="KW-0732">Signal</keyword>
<evidence type="ECO:0000313" key="3">
    <source>
        <dbReference type="Proteomes" id="UP001179361"/>
    </source>
</evidence>
<name>A0ABS8QBE2_9BURK</name>
<comment type="caution">
    <text evidence="2">The sequence shown here is derived from an EMBL/GenBank/DDBJ whole genome shotgun (WGS) entry which is preliminary data.</text>
</comment>
<evidence type="ECO:0000313" key="2">
    <source>
        <dbReference type="EMBL" id="MCD2519064.1"/>
    </source>
</evidence>
<dbReference type="Proteomes" id="UP001179361">
    <property type="component" value="Unassembled WGS sequence"/>
</dbReference>
<organism evidence="2 3">
    <name type="scientific">Massilia phyllostachyos</name>
    <dbReference type="NCBI Taxonomy" id="2898585"/>
    <lineage>
        <taxon>Bacteria</taxon>
        <taxon>Pseudomonadati</taxon>
        <taxon>Pseudomonadota</taxon>
        <taxon>Betaproteobacteria</taxon>
        <taxon>Burkholderiales</taxon>
        <taxon>Oxalobacteraceae</taxon>
        <taxon>Telluria group</taxon>
        <taxon>Massilia</taxon>
    </lineage>
</organism>
<accession>A0ABS8QBE2</accession>
<reference evidence="2" key="1">
    <citation type="submission" date="2021-11" db="EMBL/GenBank/DDBJ databases">
        <title>The complete genome of Massilia sp sp. G4R7.</title>
        <authorList>
            <person name="Liu L."/>
            <person name="Yue J."/>
            <person name="Yuan J."/>
            <person name="Yang F."/>
            <person name="Li L."/>
        </authorList>
    </citation>
    <scope>NUCLEOTIDE SEQUENCE</scope>
    <source>
        <strain evidence="2">G4R7</strain>
    </source>
</reference>
<sequence length="83" mass="8452">MKKWTMAALLLASTVGAAQAGGSASATMDVTFVIRTSCIVQADGSAPQVDCSKGTGYQIVRPEAVTAAPSSASRSGDAWQIVF</sequence>
<feature type="chain" id="PRO_5045876887" description="Secreted protein" evidence="1">
    <location>
        <begin position="21"/>
        <end position="83"/>
    </location>
</feature>
<keyword evidence="3" id="KW-1185">Reference proteome</keyword>
<gene>
    <name evidence="2" type="ORF">LQ564_22435</name>
</gene>
<dbReference type="RefSeq" id="WP_231060339.1">
    <property type="nucleotide sequence ID" value="NZ_JAJNOC010000010.1"/>
</dbReference>
<proteinExistence type="predicted"/>
<protein>
    <recommendedName>
        <fullName evidence="4">Secreted protein</fullName>
    </recommendedName>
</protein>